<dbReference type="Proteomes" id="UP001273935">
    <property type="component" value="Unassembled WGS sequence"/>
</dbReference>
<dbReference type="RefSeq" id="WP_044399668.1">
    <property type="nucleotide sequence ID" value="NZ_BQHX01000025.1"/>
</dbReference>
<name>A0A1I0ULF4_9GAMM</name>
<protein>
    <submittedName>
        <fullName evidence="2">Uncharacterized protein</fullName>
    </submittedName>
</protein>
<dbReference type="EMBL" id="WTFN01000018">
    <property type="protein sequence ID" value="MWK56253.1"/>
    <property type="molecule type" value="Genomic_DNA"/>
</dbReference>
<accession>A0A1I0ULF4</accession>
<reference evidence="1 4" key="2">
    <citation type="submission" date="2023-10" db="EMBL/GenBank/DDBJ databases">
        <title>Pseudomonas otitidis isolated from a paediatric patient with cystic fibrosis in Chile.</title>
        <authorList>
            <person name="Amsteins-Romero L."/>
            <person name="Opazo-Capurro A."/>
            <person name="Matus-Kohler M."/>
            <person name="Gonzalez-Rocha G."/>
        </authorList>
    </citation>
    <scope>NUCLEOTIDE SEQUENCE [LARGE SCALE GENOMIC DNA]</scope>
    <source>
        <strain evidence="1 4">P-714</strain>
    </source>
</reference>
<dbReference type="AlphaFoldDB" id="A0A1I0ULF4"/>
<dbReference type="STRING" id="319939.SAMN05216263_11613"/>
<keyword evidence="4" id="KW-1185">Reference proteome</keyword>
<reference evidence="2 3" key="1">
    <citation type="submission" date="2019-12" db="EMBL/GenBank/DDBJ databases">
        <title>Draft genome sequence of Pseudomonas otitidis recovered from a chicken carcass.</title>
        <authorList>
            <person name="Vieira T.R."/>
            <person name="Oliviera E.F.C."/>
            <person name="Silva N.M.V."/>
            <person name="Sambrano G.E."/>
            <person name="Cibulski S.P."/>
            <person name="Cardoso M.R.I."/>
        </authorList>
    </citation>
    <scope>NUCLEOTIDE SEQUENCE [LARGE SCALE GENOMIC DNA]</scope>
    <source>
        <strain evidence="2 3">25_K</strain>
    </source>
</reference>
<gene>
    <name evidence="2" type="ORF">GO594_09730</name>
    <name evidence="1" type="ORF">R0G64_17425</name>
</gene>
<evidence type="ECO:0000313" key="3">
    <source>
        <dbReference type="Proteomes" id="UP000461288"/>
    </source>
</evidence>
<comment type="caution">
    <text evidence="2">The sequence shown here is derived from an EMBL/GenBank/DDBJ whole genome shotgun (WGS) entry which is preliminary data.</text>
</comment>
<organism evidence="2 3">
    <name type="scientific">Metapseudomonas otitidis</name>
    <dbReference type="NCBI Taxonomy" id="319939"/>
    <lineage>
        <taxon>Bacteria</taxon>
        <taxon>Pseudomonadati</taxon>
        <taxon>Pseudomonadota</taxon>
        <taxon>Gammaproteobacteria</taxon>
        <taxon>Pseudomonadales</taxon>
        <taxon>Pseudomonadaceae</taxon>
        <taxon>Metapseudomonas</taxon>
    </lineage>
</organism>
<dbReference type="EMBL" id="JAWJUL010000067">
    <property type="protein sequence ID" value="MDV3441207.1"/>
    <property type="molecule type" value="Genomic_DNA"/>
</dbReference>
<evidence type="ECO:0000313" key="2">
    <source>
        <dbReference type="EMBL" id="MWK56253.1"/>
    </source>
</evidence>
<evidence type="ECO:0000313" key="4">
    <source>
        <dbReference type="Proteomes" id="UP001273935"/>
    </source>
</evidence>
<dbReference type="Proteomes" id="UP000461288">
    <property type="component" value="Unassembled WGS sequence"/>
</dbReference>
<proteinExistence type="predicted"/>
<evidence type="ECO:0000313" key="1">
    <source>
        <dbReference type="EMBL" id="MDV3441207.1"/>
    </source>
</evidence>
<sequence>MKDVRIDVLEQRGRVIWQVRMGARAVSFHEELAARTFAAQLHQRLEWLRAQREAASSPSEPSQPHQD</sequence>